<sequence>MELLATIQPHAADESVFRTKREKINAQIALVYAQLKIEAPKTESADSRHQVMREVDTGRKPKN</sequence>
<gene>
    <name evidence="2" type="ORF">J0X19_07890</name>
</gene>
<dbReference type="EMBL" id="JAFLQZ010000004">
    <property type="protein sequence ID" value="MBO0357862.1"/>
    <property type="molecule type" value="Genomic_DNA"/>
</dbReference>
<keyword evidence="3" id="KW-1185">Reference proteome</keyword>
<feature type="region of interest" description="Disordered" evidence="1">
    <location>
        <begin position="41"/>
        <end position="63"/>
    </location>
</feature>
<reference evidence="2" key="1">
    <citation type="submission" date="2021-03" db="EMBL/GenBank/DDBJ databases">
        <authorList>
            <person name="Kim M.K."/>
        </authorList>
    </citation>
    <scope>NUCLEOTIDE SEQUENCE</scope>
    <source>
        <strain evidence="2">BT186</strain>
    </source>
</reference>
<organism evidence="2 3">
    <name type="scientific">Hymenobacter telluris</name>
    <dbReference type="NCBI Taxonomy" id="2816474"/>
    <lineage>
        <taxon>Bacteria</taxon>
        <taxon>Pseudomonadati</taxon>
        <taxon>Bacteroidota</taxon>
        <taxon>Cytophagia</taxon>
        <taxon>Cytophagales</taxon>
        <taxon>Hymenobacteraceae</taxon>
        <taxon>Hymenobacter</taxon>
    </lineage>
</organism>
<dbReference type="Proteomes" id="UP000664144">
    <property type="component" value="Unassembled WGS sequence"/>
</dbReference>
<dbReference type="RefSeq" id="WP_206983640.1">
    <property type="nucleotide sequence ID" value="NZ_JAFLQZ010000004.1"/>
</dbReference>
<evidence type="ECO:0000313" key="3">
    <source>
        <dbReference type="Proteomes" id="UP000664144"/>
    </source>
</evidence>
<name>A0A939EWH1_9BACT</name>
<evidence type="ECO:0000313" key="2">
    <source>
        <dbReference type="EMBL" id="MBO0357862.1"/>
    </source>
</evidence>
<protein>
    <submittedName>
        <fullName evidence="2">Uncharacterized protein</fullName>
    </submittedName>
</protein>
<comment type="caution">
    <text evidence="2">The sequence shown here is derived from an EMBL/GenBank/DDBJ whole genome shotgun (WGS) entry which is preliminary data.</text>
</comment>
<dbReference type="AlphaFoldDB" id="A0A939EWH1"/>
<evidence type="ECO:0000256" key="1">
    <source>
        <dbReference type="SAM" id="MobiDB-lite"/>
    </source>
</evidence>
<accession>A0A939EWH1</accession>
<proteinExistence type="predicted"/>